<reference evidence="2 3" key="1">
    <citation type="submission" date="2019-01" db="EMBL/GenBank/DDBJ databases">
        <title>Cytophagaceae bacterium strain CAR-16.</title>
        <authorList>
            <person name="Chen W.-M."/>
        </authorList>
    </citation>
    <scope>NUCLEOTIDE SEQUENCE [LARGE SCALE GENOMIC DNA]</scope>
    <source>
        <strain evidence="2 3">CAR-16</strain>
    </source>
</reference>
<keyword evidence="3" id="KW-1185">Reference proteome</keyword>
<dbReference type="AlphaFoldDB" id="A0A4Q1BZD0"/>
<dbReference type="Proteomes" id="UP000289455">
    <property type="component" value="Unassembled WGS sequence"/>
</dbReference>
<accession>A0A4Q1BZD0</accession>
<dbReference type="OrthoDB" id="9919593at2"/>
<protein>
    <recommendedName>
        <fullName evidence="4">Glycosyltransferase RgtA/B/C/D-like domain-containing protein</fullName>
    </recommendedName>
</protein>
<feature type="transmembrane region" description="Helical" evidence="1">
    <location>
        <begin position="148"/>
        <end position="168"/>
    </location>
</feature>
<feature type="transmembrane region" description="Helical" evidence="1">
    <location>
        <begin position="324"/>
        <end position="342"/>
    </location>
</feature>
<feature type="transmembrane region" description="Helical" evidence="1">
    <location>
        <begin position="290"/>
        <end position="312"/>
    </location>
</feature>
<organism evidence="2 3">
    <name type="scientific">Aquirufa rosea</name>
    <dbReference type="NCBI Taxonomy" id="2509241"/>
    <lineage>
        <taxon>Bacteria</taxon>
        <taxon>Pseudomonadati</taxon>
        <taxon>Bacteroidota</taxon>
        <taxon>Cytophagia</taxon>
        <taxon>Cytophagales</taxon>
        <taxon>Flectobacillaceae</taxon>
        <taxon>Aquirufa</taxon>
    </lineage>
</organism>
<keyword evidence="1" id="KW-0472">Membrane</keyword>
<keyword evidence="1" id="KW-1133">Transmembrane helix</keyword>
<proteinExistence type="predicted"/>
<keyword evidence="1" id="KW-0812">Transmembrane</keyword>
<feature type="transmembrane region" description="Helical" evidence="1">
    <location>
        <begin position="260"/>
        <end position="278"/>
    </location>
</feature>
<feature type="transmembrane region" description="Helical" evidence="1">
    <location>
        <begin position="237"/>
        <end position="254"/>
    </location>
</feature>
<evidence type="ECO:0000313" key="2">
    <source>
        <dbReference type="EMBL" id="RXK48918.1"/>
    </source>
</evidence>
<feature type="transmembrane region" description="Helical" evidence="1">
    <location>
        <begin position="99"/>
        <end position="118"/>
    </location>
</feature>
<feature type="transmembrane region" description="Helical" evidence="1">
    <location>
        <begin position="15"/>
        <end position="32"/>
    </location>
</feature>
<evidence type="ECO:0000256" key="1">
    <source>
        <dbReference type="SAM" id="Phobius"/>
    </source>
</evidence>
<comment type="caution">
    <text evidence="2">The sequence shown here is derived from an EMBL/GenBank/DDBJ whole genome shotgun (WGS) entry which is preliminary data.</text>
</comment>
<feature type="transmembrane region" description="Helical" evidence="1">
    <location>
        <begin position="125"/>
        <end position="142"/>
    </location>
</feature>
<evidence type="ECO:0000313" key="3">
    <source>
        <dbReference type="Proteomes" id="UP000289455"/>
    </source>
</evidence>
<name>A0A4Q1BZD0_9BACT</name>
<feature type="transmembrane region" description="Helical" evidence="1">
    <location>
        <begin position="349"/>
        <end position="367"/>
    </location>
</feature>
<sequence length="528" mass="60680">MLPTLPSTMPSKEKLAWLLALGAILFFHFYRLHLYTLNFPNWGDDYAFLELIDYVKNHNLTENISYIFHFHNQIHRIAYARLWVVIQYAIGGELNFKTAIFLANLQLILLLIPFHLFLQKIKRSPWHLIGIACLLFSPLGNLDNYNLIGVLQHTGSILFLVWISYGLFYAENSFWVLFLALCYPFVSTEGLAFLPMVTYVWWTKNSKLKIVFSLLAITVIVFYFHDYVGTSSSKGSFSWLHLKGLLIFLGNWALPISDSFRAWINLLAGTLVLLYFTWKIIGSISIKLSFPALLFLQVLATGVLICLGRASMGDLELITLSDRFLLYGHITLLAVYGNLLINKNFTFRLAWGLLLSGAWMLASFFMARRPLQEITLRWKSDLLGAYFFQNASSYNCPEETIQLLTKSYFSFNPLEIPKKLPAFQEKNNIQILPFRQEFKDGQLALSWKNLPEKKSQTDQRFIVIKELQAHKTIFKIAALANDYPNRIKFSQATLGGNSSSTNVEIYLLNLSKEKITRAQYVCSLTLNN</sequence>
<evidence type="ECO:0008006" key="4">
    <source>
        <dbReference type="Google" id="ProtNLM"/>
    </source>
</evidence>
<gene>
    <name evidence="2" type="ORF">ESB04_08175</name>
</gene>
<feature type="transmembrane region" description="Helical" evidence="1">
    <location>
        <begin position="175"/>
        <end position="202"/>
    </location>
</feature>
<dbReference type="EMBL" id="SDHY01000004">
    <property type="protein sequence ID" value="RXK48918.1"/>
    <property type="molecule type" value="Genomic_DNA"/>
</dbReference>
<feature type="transmembrane region" description="Helical" evidence="1">
    <location>
        <begin position="208"/>
        <end position="225"/>
    </location>
</feature>